<reference evidence="8 9" key="1">
    <citation type="submission" date="2020-08" db="EMBL/GenBank/DDBJ databases">
        <title>Genomic Encyclopedia of Type Strains, Phase IV (KMG-IV): sequencing the most valuable type-strain genomes for metagenomic binning, comparative biology and taxonomic classification.</title>
        <authorList>
            <person name="Goeker M."/>
        </authorList>
    </citation>
    <scope>NUCLEOTIDE SEQUENCE [LARGE SCALE GENOMIC DNA]</scope>
    <source>
        <strain evidence="8 9">DSM 105074</strain>
    </source>
</reference>
<dbReference type="RefSeq" id="WP_184176699.1">
    <property type="nucleotide sequence ID" value="NZ_JACHGF010000007.1"/>
</dbReference>
<dbReference type="GO" id="GO:0009279">
    <property type="term" value="C:cell outer membrane"/>
    <property type="evidence" value="ECO:0007669"/>
    <property type="project" value="UniProtKB-SubCell"/>
</dbReference>
<dbReference type="InterPro" id="IPR012944">
    <property type="entry name" value="SusD_RagB_dom"/>
</dbReference>
<dbReference type="Pfam" id="PF14322">
    <property type="entry name" value="SusD-like_3"/>
    <property type="match status" value="1"/>
</dbReference>
<evidence type="ECO:0000256" key="3">
    <source>
        <dbReference type="ARBA" id="ARBA00022729"/>
    </source>
</evidence>
<organism evidence="8 9">
    <name type="scientific">Rhabdobacter roseus</name>
    <dbReference type="NCBI Taxonomy" id="1655419"/>
    <lineage>
        <taxon>Bacteria</taxon>
        <taxon>Pseudomonadati</taxon>
        <taxon>Bacteroidota</taxon>
        <taxon>Cytophagia</taxon>
        <taxon>Cytophagales</taxon>
        <taxon>Cytophagaceae</taxon>
        <taxon>Rhabdobacter</taxon>
    </lineage>
</organism>
<evidence type="ECO:0000256" key="1">
    <source>
        <dbReference type="ARBA" id="ARBA00004442"/>
    </source>
</evidence>
<accession>A0A840TWP0</accession>
<protein>
    <recommendedName>
        <fullName evidence="10">RagB/SusD family nutrient uptake outer membrane protein</fullName>
    </recommendedName>
</protein>
<dbReference type="Proteomes" id="UP000557307">
    <property type="component" value="Unassembled WGS sequence"/>
</dbReference>
<keyword evidence="4" id="KW-0472">Membrane</keyword>
<dbReference type="Gene3D" id="1.25.40.390">
    <property type="match status" value="1"/>
</dbReference>
<evidence type="ECO:0008006" key="10">
    <source>
        <dbReference type="Google" id="ProtNLM"/>
    </source>
</evidence>
<keyword evidence="9" id="KW-1185">Reference proteome</keyword>
<dbReference type="AlphaFoldDB" id="A0A840TWP0"/>
<evidence type="ECO:0000259" key="7">
    <source>
        <dbReference type="Pfam" id="PF14322"/>
    </source>
</evidence>
<evidence type="ECO:0000256" key="2">
    <source>
        <dbReference type="ARBA" id="ARBA00006275"/>
    </source>
</evidence>
<feature type="domain" description="RagB/SusD" evidence="6">
    <location>
        <begin position="275"/>
        <end position="563"/>
    </location>
</feature>
<evidence type="ECO:0000313" key="9">
    <source>
        <dbReference type="Proteomes" id="UP000557307"/>
    </source>
</evidence>
<dbReference type="InterPro" id="IPR011990">
    <property type="entry name" value="TPR-like_helical_dom_sf"/>
</dbReference>
<evidence type="ECO:0000313" key="8">
    <source>
        <dbReference type="EMBL" id="MBB5286012.1"/>
    </source>
</evidence>
<name>A0A840TWP0_9BACT</name>
<evidence type="ECO:0000256" key="5">
    <source>
        <dbReference type="ARBA" id="ARBA00023237"/>
    </source>
</evidence>
<dbReference type="SUPFAM" id="SSF48452">
    <property type="entry name" value="TPR-like"/>
    <property type="match status" value="1"/>
</dbReference>
<feature type="domain" description="SusD-like N-terminal" evidence="7">
    <location>
        <begin position="42"/>
        <end position="209"/>
    </location>
</feature>
<gene>
    <name evidence="8" type="ORF">HNQ92_004172</name>
</gene>
<proteinExistence type="inferred from homology"/>
<dbReference type="EMBL" id="JACHGF010000007">
    <property type="protein sequence ID" value="MBB5286012.1"/>
    <property type="molecule type" value="Genomic_DNA"/>
</dbReference>
<keyword evidence="3" id="KW-0732">Signal</keyword>
<dbReference type="CDD" id="cd08977">
    <property type="entry name" value="SusD"/>
    <property type="match status" value="1"/>
</dbReference>
<dbReference type="Pfam" id="PF07980">
    <property type="entry name" value="SusD_RagB"/>
    <property type="match status" value="1"/>
</dbReference>
<comment type="caution">
    <text evidence="8">The sequence shown here is derived from an EMBL/GenBank/DDBJ whole genome shotgun (WGS) entry which is preliminary data.</text>
</comment>
<sequence>MKINILSFCTVIFFALVSCDSLDLNPLSQGSSETWNSNAEEIEMSLNGIYKDAFWMTDDDAWTDDRNYRDALTEITNATLTGQAGFIRTWWLNTYKAISRVNLVINSLDRASGSLTPQQMERYRAEARYLRACQYSRLLSHFGNIVYTDEPLDIEEALALKQSDPQLVLQKIYEDFDYAAAHLPTSYSASQVKRATAGAALAMKARIALHRSDWATASKAAKACMDLGIYQLHPDFGDLFLTKTKNSVETIVSLPRSIALNVTLGGRQDFVPRLAGGWGAIYPSWELFCAFLCTDGKPIDESPLFNPRQPFKNRDPRCTATVVEFNTPHLGFIYQPHPDSLRVLNLNTNALVLNNDTRTNAQFASFNGLLWKKGVAEDWRQNNWQIEQEKIIIRYADVLLMYAEAKIELNEIDQSVLNALNAVRARAYKVNPSNTAAYPAVTSQSQSELRKMVRMERRMEFALEGIRYMDIIRWDLAEKVLNLPVYGMLDPNELREKVVKPGLWFFPQVPPIDEDGVADFGPMYRAGLIKQITIRKFDASRQYLWPIPTPEVLTSGLVQNPNY</sequence>
<comment type="subcellular location">
    <subcellularLocation>
        <location evidence="1">Cell outer membrane</location>
    </subcellularLocation>
</comment>
<keyword evidence="5" id="KW-0998">Cell outer membrane</keyword>
<evidence type="ECO:0000259" key="6">
    <source>
        <dbReference type="Pfam" id="PF07980"/>
    </source>
</evidence>
<dbReference type="InterPro" id="IPR033985">
    <property type="entry name" value="SusD-like_N"/>
</dbReference>
<dbReference type="PROSITE" id="PS51257">
    <property type="entry name" value="PROKAR_LIPOPROTEIN"/>
    <property type="match status" value="1"/>
</dbReference>
<comment type="similarity">
    <text evidence="2">Belongs to the SusD family.</text>
</comment>
<evidence type="ECO:0000256" key="4">
    <source>
        <dbReference type="ARBA" id="ARBA00023136"/>
    </source>
</evidence>